<feature type="compositionally biased region" description="Basic and acidic residues" evidence="6">
    <location>
        <begin position="455"/>
        <end position="464"/>
    </location>
</feature>
<dbReference type="SMART" id="SM00228">
    <property type="entry name" value="PDZ"/>
    <property type="match status" value="1"/>
</dbReference>
<evidence type="ECO:0000256" key="3">
    <source>
        <dbReference type="ARBA" id="ARBA00022801"/>
    </source>
</evidence>
<reference evidence="9 10" key="1">
    <citation type="submission" date="2019-02" db="EMBL/GenBank/DDBJ databases">
        <title>Deep-cultivation of Planctomycetes and their phenomic and genomic characterization uncovers novel biology.</title>
        <authorList>
            <person name="Wiegand S."/>
            <person name="Jogler M."/>
            <person name="Boedeker C."/>
            <person name="Pinto D."/>
            <person name="Vollmers J."/>
            <person name="Rivas-Marin E."/>
            <person name="Kohn T."/>
            <person name="Peeters S.H."/>
            <person name="Heuer A."/>
            <person name="Rast P."/>
            <person name="Oberbeckmann S."/>
            <person name="Bunk B."/>
            <person name="Jeske O."/>
            <person name="Meyerdierks A."/>
            <person name="Storesund J.E."/>
            <person name="Kallscheuer N."/>
            <person name="Luecker S."/>
            <person name="Lage O.M."/>
            <person name="Pohl T."/>
            <person name="Merkel B.J."/>
            <person name="Hornburger P."/>
            <person name="Mueller R.-W."/>
            <person name="Bruemmer F."/>
            <person name="Labrenz M."/>
            <person name="Spormann A.M."/>
            <person name="Op den Camp H."/>
            <person name="Overmann J."/>
            <person name="Amann R."/>
            <person name="Jetten M.S.M."/>
            <person name="Mascher T."/>
            <person name="Medema M.H."/>
            <person name="Devos D.P."/>
            <person name="Kaster A.-K."/>
            <person name="Ovreas L."/>
            <person name="Rohde M."/>
            <person name="Galperin M.Y."/>
            <person name="Jogler C."/>
        </authorList>
    </citation>
    <scope>NUCLEOTIDE SEQUENCE [LARGE SCALE GENOMIC DNA]</scope>
    <source>
        <strain evidence="9 10">K23_9</strain>
    </source>
</reference>
<dbReference type="GO" id="GO:0007165">
    <property type="term" value="P:signal transduction"/>
    <property type="evidence" value="ECO:0007669"/>
    <property type="project" value="TreeGrafter"/>
</dbReference>
<gene>
    <name evidence="9" type="primary">ctpA</name>
    <name evidence="9" type="ORF">K239x_57830</name>
</gene>
<proteinExistence type="inferred from homology"/>
<feature type="domain" description="PDZ" evidence="7">
    <location>
        <begin position="88"/>
        <end position="161"/>
    </location>
</feature>
<dbReference type="PANTHER" id="PTHR32060:SF30">
    <property type="entry name" value="CARBOXY-TERMINAL PROCESSING PROTEASE CTPA"/>
    <property type="match status" value="1"/>
</dbReference>
<dbReference type="GO" id="GO:0030288">
    <property type="term" value="C:outer membrane-bounded periplasmic space"/>
    <property type="evidence" value="ECO:0007669"/>
    <property type="project" value="TreeGrafter"/>
</dbReference>
<dbReference type="CDD" id="cd06782">
    <property type="entry name" value="cpPDZ_CPP-like"/>
    <property type="match status" value="1"/>
</dbReference>
<evidence type="ECO:0000259" key="8">
    <source>
        <dbReference type="SMART" id="SM00245"/>
    </source>
</evidence>
<dbReference type="SUPFAM" id="SSF50156">
    <property type="entry name" value="PDZ domain-like"/>
    <property type="match status" value="1"/>
</dbReference>
<protein>
    <submittedName>
        <fullName evidence="9">Carboxy-terminal processing protease CtpA</fullName>
        <ecNumber evidence="9">3.4.21.102</ecNumber>
    </submittedName>
</protein>
<organism evidence="9 10">
    <name type="scientific">Stieleria marina</name>
    <dbReference type="NCBI Taxonomy" id="1930275"/>
    <lineage>
        <taxon>Bacteria</taxon>
        <taxon>Pseudomonadati</taxon>
        <taxon>Planctomycetota</taxon>
        <taxon>Planctomycetia</taxon>
        <taxon>Pirellulales</taxon>
        <taxon>Pirellulaceae</taxon>
        <taxon>Stieleria</taxon>
    </lineage>
</organism>
<dbReference type="Pfam" id="PF03572">
    <property type="entry name" value="Peptidase_S41"/>
    <property type="match status" value="1"/>
</dbReference>
<dbReference type="Proteomes" id="UP000319817">
    <property type="component" value="Chromosome"/>
</dbReference>
<comment type="similarity">
    <text evidence="1 5">Belongs to the peptidase S41A family.</text>
</comment>
<dbReference type="CDD" id="cd07560">
    <property type="entry name" value="Peptidase_S41_CPP"/>
    <property type="match status" value="1"/>
</dbReference>
<sequence length="475" mass="51980">MLPRNLNAILIAMCVAVLCYATHRRTRTAMMVGDALELINQNYVDPVEVDDLLTAAMNGMTDALDENSSFIPGDQYESFQNSINQEFAGIGIFVEQPDKEKPVRVITPLVGSPALKAGILPNDRIISVDDVDVSTMELRAVSDRLKGPVGTTVKVGLMRENDETLLVNVSRATIELESVIGDHRDKDNHWVYRLKSDPQTAYVRLTSFGEKTVNELQRVLGALDNDFNALILDVRGNSGGLLYAARDISDMFLDEGKIVSTRIRGNVIEDVYEAQLGTLVDPGKPMVVLIDGGSASASEIVAASLQDHQRASIVGTRSYGKGTVQNILPLQFGRSALRLTVARYFRPSDKNIHRKADATEEDEWGVTPDDGLVVPVDDETLVEMIRRREQASYPLLADKLFTDQSSEENGGETGEGAEDSAKPVIAKSSEQSSVDFDPQLRQAVEHLKQVIHPASESEKSKVDEELSQNATKAAA</sequence>
<dbReference type="RefSeq" id="WP_145421573.1">
    <property type="nucleotide sequence ID" value="NZ_CP036526.1"/>
</dbReference>
<dbReference type="OrthoDB" id="9812068at2"/>
<evidence type="ECO:0000259" key="7">
    <source>
        <dbReference type="SMART" id="SM00228"/>
    </source>
</evidence>
<dbReference type="GO" id="GO:0004252">
    <property type="term" value="F:serine-type endopeptidase activity"/>
    <property type="evidence" value="ECO:0007669"/>
    <property type="project" value="UniProtKB-EC"/>
</dbReference>
<dbReference type="SMART" id="SM00245">
    <property type="entry name" value="TSPc"/>
    <property type="match status" value="1"/>
</dbReference>
<keyword evidence="3 5" id="KW-0378">Hydrolase</keyword>
<dbReference type="InterPro" id="IPR005151">
    <property type="entry name" value="Tail-specific_protease"/>
</dbReference>
<evidence type="ECO:0000256" key="2">
    <source>
        <dbReference type="ARBA" id="ARBA00022670"/>
    </source>
</evidence>
<dbReference type="AlphaFoldDB" id="A0A517P324"/>
<keyword evidence="10" id="KW-1185">Reference proteome</keyword>
<keyword evidence="2 5" id="KW-0645">Protease</keyword>
<dbReference type="InterPro" id="IPR036034">
    <property type="entry name" value="PDZ_sf"/>
</dbReference>
<dbReference type="NCBIfam" id="TIGR00225">
    <property type="entry name" value="prc"/>
    <property type="match status" value="1"/>
</dbReference>
<dbReference type="SUPFAM" id="SSF52096">
    <property type="entry name" value="ClpP/crotonase"/>
    <property type="match status" value="1"/>
</dbReference>
<evidence type="ECO:0000256" key="6">
    <source>
        <dbReference type="SAM" id="MobiDB-lite"/>
    </source>
</evidence>
<keyword evidence="4 5" id="KW-0720">Serine protease</keyword>
<evidence type="ECO:0000256" key="1">
    <source>
        <dbReference type="ARBA" id="ARBA00009179"/>
    </source>
</evidence>
<evidence type="ECO:0000313" key="10">
    <source>
        <dbReference type="Proteomes" id="UP000319817"/>
    </source>
</evidence>
<feature type="domain" description="Tail specific protease" evidence="8">
    <location>
        <begin position="162"/>
        <end position="375"/>
    </location>
</feature>
<dbReference type="InterPro" id="IPR029045">
    <property type="entry name" value="ClpP/crotonase-like_dom_sf"/>
</dbReference>
<dbReference type="InterPro" id="IPR004447">
    <property type="entry name" value="Peptidase_S41A"/>
</dbReference>
<evidence type="ECO:0000256" key="5">
    <source>
        <dbReference type="RuleBase" id="RU004404"/>
    </source>
</evidence>
<dbReference type="GO" id="GO:0006508">
    <property type="term" value="P:proteolysis"/>
    <property type="evidence" value="ECO:0007669"/>
    <property type="project" value="UniProtKB-KW"/>
</dbReference>
<name>A0A517P324_9BACT</name>
<dbReference type="Gene3D" id="2.30.42.10">
    <property type="match status" value="1"/>
</dbReference>
<evidence type="ECO:0000313" key="9">
    <source>
        <dbReference type="EMBL" id="QDT13763.1"/>
    </source>
</evidence>
<evidence type="ECO:0000256" key="4">
    <source>
        <dbReference type="ARBA" id="ARBA00022825"/>
    </source>
</evidence>
<dbReference type="Pfam" id="PF00595">
    <property type="entry name" value="PDZ"/>
    <property type="match status" value="1"/>
</dbReference>
<feature type="region of interest" description="Disordered" evidence="6">
    <location>
        <begin position="452"/>
        <end position="475"/>
    </location>
</feature>
<dbReference type="Gene3D" id="3.30.750.44">
    <property type="match status" value="1"/>
</dbReference>
<dbReference type="Gene3D" id="3.90.226.10">
    <property type="entry name" value="2-enoyl-CoA Hydratase, Chain A, domain 1"/>
    <property type="match status" value="1"/>
</dbReference>
<feature type="compositionally biased region" description="Acidic residues" evidence="6">
    <location>
        <begin position="405"/>
        <end position="418"/>
    </location>
</feature>
<dbReference type="InterPro" id="IPR001478">
    <property type="entry name" value="PDZ"/>
</dbReference>
<dbReference type="EC" id="3.4.21.102" evidence="9"/>
<dbReference type="EMBL" id="CP036526">
    <property type="protein sequence ID" value="QDT13763.1"/>
    <property type="molecule type" value="Genomic_DNA"/>
</dbReference>
<accession>A0A517P324</accession>
<feature type="region of interest" description="Disordered" evidence="6">
    <location>
        <begin position="398"/>
        <end position="439"/>
    </location>
</feature>
<dbReference type="PANTHER" id="PTHR32060">
    <property type="entry name" value="TAIL-SPECIFIC PROTEASE"/>
    <property type="match status" value="1"/>
</dbReference>